<dbReference type="Gene3D" id="1.20.1560.10">
    <property type="entry name" value="ABC transporter type 1, transmembrane domain"/>
    <property type="match status" value="1"/>
</dbReference>
<dbReference type="PROSITE" id="PS50990">
    <property type="entry name" value="PEPTIDASE_C39"/>
    <property type="match status" value="1"/>
</dbReference>
<evidence type="ECO:0000259" key="12">
    <source>
        <dbReference type="PROSITE" id="PS50893"/>
    </source>
</evidence>
<evidence type="ECO:0000256" key="8">
    <source>
        <dbReference type="ARBA" id="ARBA00022989"/>
    </source>
</evidence>
<dbReference type="GO" id="GO:0005886">
    <property type="term" value="C:plasma membrane"/>
    <property type="evidence" value="ECO:0007669"/>
    <property type="project" value="UniProtKB-SubCell"/>
</dbReference>
<dbReference type="GO" id="GO:0015031">
    <property type="term" value="P:protein transport"/>
    <property type="evidence" value="ECO:0007669"/>
    <property type="project" value="UniProtKB-KW"/>
</dbReference>
<dbReference type="InterPro" id="IPR027417">
    <property type="entry name" value="P-loop_NTPase"/>
</dbReference>
<feature type="transmembrane region" description="Helical" evidence="11">
    <location>
        <begin position="290"/>
        <end position="307"/>
    </location>
</feature>
<evidence type="ECO:0000259" key="14">
    <source>
        <dbReference type="PROSITE" id="PS50990"/>
    </source>
</evidence>
<dbReference type="PROSITE" id="PS50929">
    <property type="entry name" value="ABC_TM1F"/>
    <property type="match status" value="1"/>
</dbReference>
<evidence type="ECO:0000256" key="3">
    <source>
        <dbReference type="ARBA" id="ARBA00022475"/>
    </source>
</evidence>
<feature type="domain" description="ABC transporter" evidence="12">
    <location>
        <begin position="466"/>
        <end position="699"/>
    </location>
</feature>
<dbReference type="SUPFAM" id="SSF52540">
    <property type="entry name" value="P-loop containing nucleoside triphosphate hydrolases"/>
    <property type="match status" value="1"/>
</dbReference>
<evidence type="ECO:0000256" key="10">
    <source>
        <dbReference type="ARBA" id="ARBA00043264"/>
    </source>
</evidence>
<dbReference type="GO" id="GO:0034040">
    <property type="term" value="F:ATPase-coupled lipid transmembrane transporter activity"/>
    <property type="evidence" value="ECO:0007669"/>
    <property type="project" value="TreeGrafter"/>
</dbReference>
<dbReference type="SMART" id="SM00382">
    <property type="entry name" value="AAA"/>
    <property type="match status" value="1"/>
</dbReference>
<keyword evidence="2" id="KW-0813">Transport</keyword>
<dbReference type="GO" id="GO:0008233">
    <property type="term" value="F:peptidase activity"/>
    <property type="evidence" value="ECO:0007669"/>
    <property type="project" value="InterPro"/>
</dbReference>
<feature type="transmembrane region" description="Helical" evidence="11">
    <location>
        <begin position="145"/>
        <end position="165"/>
    </location>
</feature>
<dbReference type="NCBIfam" id="TIGR03796">
    <property type="entry name" value="NHLM_micro_ABC1"/>
    <property type="match status" value="1"/>
</dbReference>
<dbReference type="Proteomes" id="UP000433788">
    <property type="component" value="Unassembled WGS sequence"/>
</dbReference>
<dbReference type="Gene3D" id="3.90.70.10">
    <property type="entry name" value="Cysteine proteinases"/>
    <property type="match status" value="1"/>
</dbReference>
<evidence type="ECO:0000256" key="6">
    <source>
        <dbReference type="ARBA" id="ARBA00022840"/>
    </source>
</evidence>
<dbReference type="InterPro" id="IPR036640">
    <property type="entry name" value="ABC1_TM_sf"/>
</dbReference>
<dbReference type="InterPro" id="IPR039421">
    <property type="entry name" value="Type_1_exporter"/>
</dbReference>
<keyword evidence="4 11" id="KW-0812">Transmembrane</keyword>
<dbReference type="EMBL" id="WJPP01000001">
    <property type="protein sequence ID" value="MRH77586.1"/>
    <property type="molecule type" value="Genomic_DNA"/>
</dbReference>
<dbReference type="FunFam" id="3.40.50.300:FF:000299">
    <property type="entry name" value="ABC transporter ATP-binding protein/permease"/>
    <property type="match status" value="1"/>
</dbReference>
<feature type="transmembrane region" description="Helical" evidence="11">
    <location>
        <begin position="267"/>
        <end position="284"/>
    </location>
</feature>
<dbReference type="GO" id="GO:0140359">
    <property type="term" value="F:ABC-type transporter activity"/>
    <property type="evidence" value="ECO:0007669"/>
    <property type="project" value="InterPro"/>
</dbReference>
<dbReference type="Pfam" id="PF03412">
    <property type="entry name" value="Peptidase_C39"/>
    <property type="match status" value="1"/>
</dbReference>
<proteinExistence type="predicted"/>
<evidence type="ECO:0000256" key="1">
    <source>
        <dbReference type="ARBA" id="ARBA00004651"/>
    </source>
</evidence>
<dbReference type="AlphaFoldDB" id="A0A6N7QM79"/>
<dbReference type="InterPro" id="IPR017871">
    <property type="entry name" value="ABC_transporter-like_CS"/>
</dbReference>
<protein>
    <submittedName>
        <fullName evidence="15">NHLP family bacteriocin export ABC transporter peptidase/permease/ATPase subunit</fullName>
    </submittedName>
</protein>
<keyword evidence="16" id="KW-1185">Reference proteome</keyword>
<evidence type="ECO:0000313" key="15">
    <source>
        <dbReference type="EMBL" id="MRH77586.1"/>
    </source>
</evidence>
<dbReference type="PROSITE" id="PS50893">
    <property type="entry name" value="ABC_TRANSPORTER_2"/>
    <property type="match status" value="1"/>
</dbReference>
<feature type="transmembrane region" description="Helical" evidence="11">
    <location>
        <begin position="185"/>
        <end position="206"/>
    </location>
</feature>
<gene>
    <name evidence="15" type="ORF">GH984_02580</name>
</gene>
<comment type="subcellular location">
    <subcellularLocation>
        <location evidence="1">Cell membrane</location>
        <topology evidence="1">Multi-pass membrane protein</topology>
    </subcellularLocation>
</comment>
<keyword evidence="7" id="KW-0653">Protein transport</keyword>
<dbReference type="Pfam" id="PF00664">
    <property type="entry name" value="ABC_membrane"/>
    <property type="match status" value="1"/>
</dbReference>
<dbReference type="SUPFAM" id="SSF90123">
    <property type="entry name" value="ABC transporter transmembrane region"/>
    <property type="match status" value="1"/>
</dbReference>
<keyword evidence="9 11" id="KW-0472">Membrane</keyword>
<evidence type="ECO:0000256" key="9">
    <source>
        <dbReference type="ARBA" id="ARBA00023136"/>
    </source>
</evidence>
<dbReference type="Pfam" id="PF00005">
    <property type="entry name" value="ABC_tran"/>
    <property type="match status" value="1"/>
</dbReference>
<evidence type="ECO:0000259" key="13">
    <source>
        <dbReference type="PROSITE" id="PS50929"/>
    </source>
</evidence>
<name>A0A6N7QM79_9GAMM</name>
<dbReference type="GO" id="GO:0043213">
    <property type="term" value="P:bacteriocin transport"/>
    <property type="evidence" value="ECO:0007669"/>
    <property type="project" value="UniProtKB-KW"/>
</dbReference>
<keyword evidence="5" id="KW-0547">Nucleotide-binding</keyword>
<dbReference type="CDD" id="cd18569">
    <property type="entry name" value="ABC_6TM_NHLM_bacteriocin"/>
    <property type="match status" value="1"/>
</dbReference>
<keyword evidence="6" id="KW-0067">ATP-binding</keyword>
<dbReference type="InterPro" id="IPR022514">
    <property type="entry name" value="NHPM_micro_ABC1"/>
</dbReference>
<feature type="domain" description="ABC transmembrane type-1" evidence="13">
    <location>
        <begin position="151"/>
        <end position="431"/>
    </location>
</feature>
<evidence type="ECO:0000256" key="7">
    <source>
        <dbReference type="ARBA" id="ARBA00022927"/>
    </source>
</evidence>
<dbReference type="InterPro" id="IPR003593">
    <property type="entry name" value="AAA+_ATPase"/>
</dbReference>
<dbReference type="InterPro" id="IPR005074">
    <property type="entry name" value="Peptidase_C39"/>
</dbReference>
<evidence type="ECO:0000313" key="16">
    <source>
        <dbReference type="Proteomes" id="UP000433788"/>
    </source>
</evidence>
<evidence type="ECO:0000256" key="2">
    <source>
        <dbReference type="ARBA" id="ARBA00022448"/>
    </source>
</evidence>
<evidence type="ECO:0000256" key="11">
    <source>
        <dbReference type="SAM" id="Phobius"/>
    </source>
</evidence>
<evidence type="ECO:0000256" key="4">
    <source>
        <dbReference type="ARBA" id="ARBA00022692"/>
    </source>
</evidence>
<evidence type="ECO:0000256" key="5">
    <source>
        <dbReference type="ARBA" id="ARBA00022741"/>
    </source>
</evidence>
<dbReference type="PANTHER" id="PTHR24221:SF654">
    <property type="entry name" value="ATP-BINDING CASSETTE SUB-FAMILY B MEMBER 6"/>
    <property type="match status" value="1"/>
</dbReference>
<feature type="domain" description="Peptidase C39" evidence="14">
    <location>
        <begin position="2"/>
        <end position="119"/>
    </location>
</feature>
<sequence length="701" mass="75799">MEAVECGAAALGIILAYYGRFEPLERLRIDCGVSRDGSKASSVVRAARAFGLQAQGRRWQPEAVRDYGRPCIVFWEFNHFLVVEGFRGDRVYLNDPATGPRVITQAEFDAGFTGVALEMAPDEGFERGGRVRGAREAILDRLPGNWGSVGFLVLAGLALVIPGLLVPVFSKVFVDEVLIGGLDDWVMPLLVFMAGTLVVMALLHWLQLQVLLRLRSKLSISHSARFLWHVLHLPLAFHNQRSAGEMGNRVTINDAVADALANDLAKSVLAIITVVFYTALMMLFDPLLTLVAVAIGAFNLVALRAVARRRKDGNQRLLMDEGKLIGTSMSGLLAIESLKATGAEDDFFARWAGQHARTLAARQSLGASGVVLLSVPPFLMALNAALILSVGGLRVIEGVLTIGGLVAFQALAAAFIQPINELVDSAERLQKLGGDMRRLDDVFDYPATRETDEAIDTGPVRLTGELELKDLTFGYSPHQAPLIENFNLTLAPGQRVALVGGSGSGKSTIARLVMGLYTPWSGEVLLDGKPRDFWPRAVLANSLAMVDQSVAVFDGSVRDNLTLWDDTLPEERMINAAHDALIHEEIAGRAHGYESPLREGGSNFSGGQLQRLEIARALVTDPSLLVLDEATSALDPVSEATVESNLRCRGCAALIVAHRLSTVRDCDEIIVLDEGRVVERGTHAELMAMNEAYAALVGEMA</sequence>
<accession>A0A6N7QM79</accession>
<feature type="transmembrane region" description="Helical" evidence="11">
    <location>
        <begin position="365"/>
        <end position="389"/>
    </location>
</feature>
<dbReference type="InterPro" id="IPR011527">
    <property type="entry name" value="ABC1_TM_dom"/>
</dbReference>
<dbReference type="PROSITE" id="PS00211">
    <property type="entry name" value="ABC_TRANSPORTER_1"/>
    <property type="match status" value="1"/>
</dbReference>
<keyword evidence="10" id="KW-0080">Bacteriocin transport</keyword>
<reference evidence="15 16" key="1">
    <citation type="submission" date="2019-11" db="EMBL/GenBank/DDBJ databases">
        <authorList>
            <person name="Zhang X.Y."/>
        </authorList>
    </citation>
    <scope>NUCLEOTIDE SEQUENCE [LARGE SCALE GENOMIC DNA]</scope>
    <source>
        <strain evidence="15 16">C176</strain>
    </source>
</reference>
<dbReference type="GO" id="GO:0006508">
    <property type="term" value="P:proteolysis"/>
    <property type="evidence" value="ECO:0007669"/>
    <property type="project" value="InterPro"/>
</dbReference>
<dbReference type="Gene3D" id="3.40.50.300">
    <property type="entry name" value="P-loop containing nucleotide triphosphate hydrolases"/>
    <property type="match status" value="1"/>
</dbReference>
<dbReference type="GO" id="GO:0005524">
    <property type="term" value="F:ATP binding"/>
    <property type="evidence" value="ECO:0007669"/>
    <property type="project" value="UniProtKB-KW"/>
</dbReference>
<keyword evidence="8 11" id="KW-1133">Transmembrane helix</keyword>
<organism evidence="15 16">
    <name type="scientific">Spiribacter salilacus</name>
    <dbReference type="NCBI Taxonomy" id="2664894"/>
    <lineage>
        <taxon>Bacteria</taxon>
        <taxon>Pseudomonadati</taxon>
        <taxon>Pseudomonadota</taxon>
        <taxon>Gammaproteobacteria</taxon>
        <taxon>Chromatiales</taxon>
        <taxon>Ectothiorhodospiraceae</taxon>
        <taxon>Spiribacter</taxon>
    </lineage>
</organism>
<dbReference type="InterPro" id="IPR003439">
    <property type="entry name" value="ABC_transporter-like_ATP-bd"/>
</dbReference>
<dbReference type="PANTHER" id="PTHR24221">
    <property type="entry name" value="ATP-BINDING CASSETTE SUB-FAMILY B"/>
    <property type="match status" value="1"/>
</dbReference>
<keyword evidence="3" id="KW-1003">Cell membrane</keyword>
<dbReference type="GO" id="GO:0016887">
    <property type="term" value="F:ATP hydrolysis activity"/>
    <property type="evidence" value="ECO:0007669"/>
    <property type="project" value="InterPro"/>
</dbReference>
<comment type="caution">
    <text evidence="15">The sequence shown here is derived from an EMBL/GenBank/DDBJ whole genome shotgun (WGS) entry which is preliminary data.</text>
</comment>